<evidence type="ECO:0000256" key="1">
    <source>
        <dbReference type="SAM" id="MobiDB-lite"/>
    </source>
</evidence>
<dbReference type="AlphaFoldDB" id="A0A507FPJ4"/>
<dbReference type="OrthoDB" id="2160627at2759"/>
<accession>A0A507FPJ4</accession>
<dbReference type="Pfam" id="PF00536">
    <property type="entry name" value="SAM_1"/>
    <property type="match status" value="1"/>
</dbReference>
<feature type="domain" description="SAM" evidence="3">
    <location>
        <begin position="96"/>
        <end position="162"/>
    </location>
</feature>
<name>A0A507FPJ4_9FUNG</name>
<gene>
    <name evidence="4" type="ORF">CcCBS67573_g01096</name>
</gene>
<feature type="region of interest" description="Disordered" evidence="1">
    <location>
        <begin position="165"/>
        <end position="188"/>
    </location>
</feature>
<dbReference type="Gene3D" id="1.10.150.50">
    <property type="entry name" value="Transcription Factor, Ets-1"/>
    <property type="match status" value="1"/>
</dbReference>
<protein>
    <recommendedName>
        <fullName evidence="3">SAM domain-containing protein</fullName>
    </recommendedName>
</protein>
<dbReference type="STRING" id="246404.A0A507FPJ4"/>
<feature type="transmembrane region" description="Helical" evidence="2">
    <location>
        <begin position="12"/>
        <end position="32"/>
    </location>
</feature>
<evidence type="ECO:0000259" key="3">
    <source>
        <dbReference type="PROSITE" id="PS50105"/>
    </source>
</evidence>
<proteinExistence type="predicted"/>
<dbReference type="InterPro" id="IPR013761">
    <property type="entry name" value="SAM/pointed_sf"/>
</dbReference>
<evidence type="ECO:0000313" key="4">
    <source>
        <dbReference type="EMBL" id="TPX77610.1"/>
    </source>
</evidence>
<dbReference type="PROSITE" id="PS50105">
    <property type="entry name" value="SAM_DOMAIN"/>
    <property type="match status" value="1"/>
</dbReference>
<comment type="caution">
    <text evidence="4">The sequence shown here is derived from an EMBL/GenBank/DDBJ whole genome shotgun (WGS) entry which is preliminary data.</text>
</comment>
<keyword evidence="2" id="KW-0812">Transmembrane</keyword>
<dbReference type="SUPFAM" id="SSF47769">
    <property type="entry name" value="SAM/Pointed domain"/>
    <property type="match status" value="1"/>
</dbReference>
<reference evidence="4 5" key="1">
    <citation type="journal article" date="2019" name="Sci. Rep.">
        <title>Comparative genomics of chytrid fungi reveal insights into the obligate biotrophic and pathogenic lifestyle of Synchytrium endobioticum.</title>
        <authorList>
            <person name="van de Vossenberg B.T.L.H."/>
            <person name="Warris S."/>
            <person name="Nguyen H.D.T."/>
            <person name="van Gent-Pelzer M.P.E."/>
            <person name="Joly D.L."/>
            <person name="van de Geest H.C."/>
            <person name="Bonants P.J.M."/>
            <person name="Smith D.S."/>
            <person name="Levesque C.A."/>
            <person name="van der Lee T.A.J."/>
        </authorList>
    </citation>
    <scope>NUCLEOTIDE SEQUENCE [LARGE SCALE GENOMIC DNA]</scope>
    <source>
        <strain evidence="4 5">CBS 675.73</strain>
    </source>
</reference>
<evidence type="ECO:0000313" key="5">
    <source>
        <dbReference type="Proteomes" id="UP000320333"/>
    </source>
</evidence>
<dbReference type="InterPro" id="IPR001660">
    <property type="entry name" value="SAM"/>
</dbReference>
<dbReference type="SMART" id="SM00454">
    <property type="entry name" value="SAM"/>
    <property type="match status" value="1"/>
</dbReference>
<feature type="compositionally biased region" description="Polar residues" evidence="1">
    <location>
        <begin position="166"/>
        <end position="182"/>
    </location>
</feature>
<organism evidence="4 5">
    <name type="scientific">Chytriomyces confervae</name>
    <dbReference type="NCBI Taxonomy" id="246404"/>
    <lineage>
        <taxon>Eukaryota</taxon>
        <taxon>Fungi</taxon>
        <taxon>Fungi incertae sedis</taxon>
        <taxon>Chytridiomycota</taxon>
        <taxon>Chytridiomycota incertae sedis</taxon>
        <taxon>Chytridiomycetes</taxon>
        <taxon>Chytridiales</taxon>
        <taxon>Chytriomycetaceae</taxon>
        <taxon>Chytriomyces</taxon>
    </lineage>
</organism>
<keyword evidence="5" id="KW-1185">Reference proteome</keyword>
<keyword evidence="2" id="KW-1133">Transmembrane helix</keyword>
<dbReference type="Proteomes" id="UP000320333">
    <property type="component" value="Unassembled WGS sequence"/>
</dbReference>
<evidence type="ECO:0000256" key="2">
    <source>
        <dbReference type="SAM" id="Phobius"/>
    </source>
</evidence>
<keyword evidence="2" id="KW-0472">Membrane</keyword>
<dbReference type="EMBL" id="QEAP01000017">
    <property type="protein sequence ID" value="TPX77610.1"/>
    <property type="molecule type" value="Genomic_DNA"/>
</dbReference>
<sequence length="188" mass="20499">MGDLTNQDIVTIITVSCATVFLSIAVCVLAIYRCCMFDMRRKQATITARAVEEACAQERRVPLLMSTDGRENALSQTVLGTGAVMGDLGGRPPAEWSVQDASNWIAMNSEKGAETAKLAKEHRIDGKALLLLTQADMERSLQLKAVGDRLRFQNALTHLREIHHQGGSTLRDSAGPSSSYQHSPPAYK</sequence>